<keyword evidence="1" id="KW-0812">Transmembrane</keyword>
<gene>
    <name evidence="4" type="primary">fecR</name>
    <name evidence="4" type="ORF">BV95_03892</name>
</gene>
<comment type="caution">
    <text evidence="4">The sequence shown here is derived from an EMBL/GenBank/DDBJ whole genome shotgun (WGS) entry which is preliminary data.</text>
</comment>
<evidence type="ECO:0000313" key="4">
    <source>
        <dbReference type="EMBL" id="KEQ51818.1"/>
    </source>
</evidence>
<protein>
    <submittedName>
        <fullName evidence="4">Fe2+-dicitrate sensor membrane component</fullName>
    </submittedName>
</protein>
<dbReference type="EMBL" id="JFHR01000062">
    <property type="protein sequence ID" value="KEQ51818.1"/>
    <property type="molecule type" value="Genomic_DNA"/>
</dbReference>
<organism evidence="4 5">
    <name type="scientific">Sphingobium chlorophenolicum</name>
    <dbReference type="NCBI Taxonomy" id="46429"/>
    <lineage>
        <taxon>Bacteria</taxon>
        <taxon>Pseudomonadati</taxon>
        <taxon>Pseudomonadota</taxon>
        <taxon>Alphaproteobacteria</taxon>
        <taxon>Sphingomonadales</taxon>
        <taxon>Sphingomonadaceae</taxon>
        <taxon>Sphingobium</taxon>
    </lineage>
</organism>
<dbReference type="GO" id="GO:0016989">
    <property type="term" value="F:sigma factor antagonist activity"/>
    <property type="evidence" value="ECO:0007669"/>
    <property type="project" value="TreeGrafter"/>
</dbReference>
<sequence length="326" mass="34752">MTENGGSSIPNSIGDAAGEWLNQLQGGADLSSDPRFQKWINADPRHRAAFEEAKKDWQLSQLLGGREIGRNRNLSLAPFWMRRNTHLAAASLGVAAIVGVGAFGLMRVGGPLELTASAQAAVYETGIGEIRTVRLTDGSIIVLDTGSRIEVQFTSSARKVEIARGRAHFDVAPDAQRPFRVVAPTGELVAGGTQFDVSLISTPALVTALKGIVELGSAFAPNEPKQLPAGSSLAKGEASVRPAPTSAGLWVKGMLAADAIRLEEAVASMNRYNRVQIRLSDPSLAQLRISGAFRFRDPKGFVETVSKSLGLTHQQSGEIITLYKAR</sequence>
<reference evidence="4 5" key="1">
    <citation type="submission" date="2014-02" db="EMBL/GenBank/DDBJ databases">
        <title>Whole genome sequence of Sphingobium chlorophenolicum NBRC 16172.</title>
        <authorList>
            <person name="Gan H.M."/>
            <person name="Gan H.Y."/>
            <person name="Chew T.H."/>
            <person name="Savka M.A."/>
        </authorList>
    </citation>
    <scope>NUCLEOTIDE SEQUENCE [LARGE SCALE GENOMIC DNA]</scope>
    <source>
        <strain evidence="4 5">NBRC 16172</strain>
    </source>
</reference>
<dbReference type="Gene3D" id="2.60.120.1440">
    <property type="match status" value="1"/>
</dbReference>
<feature type="transmembrane region" description="Helical" evidence="1">
    <location>
        <begin position="87"/>
        <end position="106"/>
    </location>
</feature>
<evidence type="ECO:0000259" key="3">
    <source>
        <dbReference type="Pfam" id="PF16220"/>
    </source>
</evidence>
<evidence type="ECO:0000259" key="2">
    <source>
        <dbReference type="Pfam" id="PF04773"/>
    </source>
</evidence>
<name>A0A081R9E5_SPHCR</name>
<evidence type="ECO:0000256" key="1">
    <source>
        <dbReference type="SAM" id="Phobius"/>
    </source>
</evidence>
<feature type="domain" description="FecR protein" evidence="2">
    <location>
        <begin position="122"/>
        <end position="214"/>
    </location>
</feature>
<dbReference type="PIRSF" id="PIRSF018266">
    <property type="entry name" value="FecR"/>
    <property type="match status" value="1"/>
</dbReference>
<proteinExistence type="predicted"/>
<dbReference type="PANTHER" id="PTHR30273">
    <property type="entry name" value="PERIPLASMIC SIGNAL SENSOR AND SIGMA FACTOR ACTIVATOR FECR-RELATED"/>
    <property type="match status" value="1"/>
</dbReference>
<dbReference type="Pfam" id="PF04773">
    <property type="entry name" value="FecR"/>
    <property type="match status" value="1"/>
</dbReference>
<dbReference type="PATRIC" id="fig|46429.4.peg.3882"/>
<dbReference type="InterPro" id="IPR012373">
    <property type="entry name" value="Ferrdict_sens_TM"/>
</dbReference>
<keyword evidence="1" id="KW-1133">Transmembrane helix</keyword>
<dbReference type="InterPro" id="IPR006860">
    <property type="entry name" value="FecR"/>
</dbReference>
<evidence type="ECO:0000313" key="5">
    <source>
        <dbReference type="Proteomes" id="UP000028411"/>
    </source>
</evidence>
<accession>A0A081R9E5</accession>
<dbReference type="AlphaFoldDB" id="A0A081R9E5"/>
<keyword evidence="1" id="KW-0472">Membrane</keyword>
<dbReference type="OrthoDB" id="7492241at2"/>
<feature type="domain" description="FecR N-terminal" evidence="3">
    <location>
        <begin position="15"/>
        <end position="54"/>
    </location>
</feature>
<dbReference type="Proteomes" id="UP000028411">
    <property type="component" value="Unassembled WGS sequence"/>
</dbReference>
<dbReference type="Gene3D" id="3.55.50.30">
    <property type="match status" value="1"/>
</dbReference>
<dbReference type="InterPro" id="IPR032623">
    <property type="entry name" value="FecR_N"/>
</dbReference>
<dbReference type="Pfam" id="PF16220">
    <property type="entry name" value="DUF4880"/>
    <property type="match status" value="1"/>
</dbReference>
<dbReference type="PANTHER" id="PTHR30273:SF2">
    <property type="entry name" value="PROTEIN FECR"/>
    <property type="match status" value="1"/>
</dbReference>
<dbReference type="eggNOG" id="COG3712">
    <property type="taxonomic scope" value="Bacteria"/>
</dbReference>
<dbReference type="RefSeq" id="WP_037455950.1">
    <property type="nucleotide sequence ID" value="NZ_JFHR01000062.1"/>
</dbReference>